<reference evidence="2 3" key="1">
    <citation type="submission" date="2013-01" db="EMBL/GenBank/DDBJ databases">
        <authorList>
            <person name="Harkins D.M."/>
            <person name="Durkin A.S."/>
            <person name="Brinkac L.M."/>
            <person name="Haft D.H."/>
            <person name="Selengut J.D."/>
            <person name="Sanka R."/>
            <person name="DePew J."/>
            <person name="Purushe J."/>
            <person name="Picardeau M."/>
            <person name="Werts C."/>
            <person name="Goarant C."/>
            <person name="Vinetz J.M."/>
            <person name="Sutton G.G."/>
            <person name="Nierman W.C."/>
            <person name="Fouts D.E."/>
        </authorList>
    </citation>
    <scope>NUCLEOTIDE SEQUENCE [LARGE SCALE GENOMIC DNA]</scope>
    <source>
        <strain evidence="2 3">200901868</strain>
    </source>
</reference>
<feature type="region of interest" description="Disordered" evidence="1">
    <location>
        <begin position="1"/>
        <end position="23"/>
    </location>
</feature>
<accession>M6VWH5</accession>
<proteinExistence type="predicted"/>
<evidence type="ECO:0000256" key="1">
    <source>
        <dbReference type="SAM" id="MobiDB-lite"/>
    </source>
</evidence>
<feature type="compositionally biased region" description="Polar residues" evidence="1">
    <location>
        <begin position="11"/>
        <end position="23"/>
    </location>
</feature>
<sequence length="56" mass="6557">MRPSFPLTGNCRISDSSYPQTQPMWELPQKLDNNKIYSKVDDRQKDGTPHFMKNSK</sequence>
<name>M6VWH5_LEPBO</name>
<comment type="caution">
    <text evidence="2">The sequence shown here is derived from an EMBL/GenBank/DDBJ whole genome shotgun (WGS) entry which is preliminary data.</text>
</comment>
<dbReference type="Proteomes" id="UP000012159">
    <property type="component" value="Unassembled WGS sequence"/>
</dbReference>
<protein>
    <submittedName>
        <fullName evidence="2">Uncharacterized protein</fullName>
    </submittedName>
</protein>
<organism evidence="2 3">
    <name type="scientific">Leptospira borgpetersenii serovar Pomona str. 200901868</name>
    <dbReference type="NCBI Taxonomy" id="1192866"/>
    <lineage>
        <taxon>Bacteria</taxon>
        <taxon>Pseudomonadati</taxon>
        <taxon>Spirochaetota</taxon>
        <taxon>Spirochaetia</taxon>
        <taxon>Leptospirales</taxon>
        <taxon>Leptospiraceae</taxon>
        <taxon>Leptospira</taxon>
    </lineage>
</organism>
<dbReference type="EMBL" id="AKWF02000104">
    <property type="protein sequence ID" value="EMO61200.1"/>
    <property type="molecule type" value="Genomic_DNA"/>
</dbReference>
<evidence type="ECO:0000313" key="2">
    <source>
        <dbReference type="EMBL" id="EMO61200.1"/>
    </source>
</evidence>
<evidence type="ECO:0000313" key="3">
    <source>
        <dbReference type="Proteomes" id="UP000012159"/>
    </source>
</evidence>
<dbReference type="AlphaFoldDB" id="M6VWH5"/>
<gene>
    <name evidence="2" type="ORF">LEP1GSC133_0707</name>
</gene>